<evidence type="ECO:0000256" key="6">
    <source>
        <dbReference type="ARBA" id="ARBA00022842"/>
    </source>
</evidence>
<dbReference type="Proteomes" id="UP001237448">
    <property type="component" value="Unassembled WGS sequence"/>
</dbReference>
<dbReference type="PANTHER" id="PTHR12992">
    <property type="entry name" value="NUDIX HYDROLASE"/>
    <property type="match status" value="1"/>
</dbReference>
<accession>A0ABU0FJK1</accession>
<comment type="similarity">
    <text evidence="3">Belongs to the Nudix hydrolase family. PCD1 subfamily.</text>
</comment>
<dbReference type="EMBL" id="JAUSVK010000001">
    <property type="protein sequence ID" value="MDQ0394701.1"/>
    <property type="molecule type" value="Genomic_DNA"/>
</dbReference>
<keyword evidence="4" id="KW-0479">Metal-binding</keyword>
<dbReference type="InterPro" id="IPR045121">
    <property type="entry name" value="CoAse"/>
</dbReference>
<dbReference type="Gene3D" id="3.90.79.10">
    <property type="entry name" value="Nucleoside Triphosphate Pyrophosphohydrolase"/>
    <property type="match status" value="1"/>
</dbReference>
<comment type="caution">
    <text evidence="10">The sequence shown here is derived from an EMBL/GenBank/DDBJ whole genome shotgun (WGS) entry which is preliminary data.</text>
</comment>
<evidence type="ECO:0000256" key="3">
    <source>
        <dbReference type="ARBA" id="ARBA00006506"/>
    </source>
</evidence>
<dbReference type="Pfam" id="PF00293">
    <property type="entry name" value="NUDIX"/>
    <property type="match status" value="1"/>
</dbReference>
<evidence type="ECO:0000256" key="4">
    <source>
        <dbReference type="ARBA" id="ARBA00022723"/>
    </source>
</evidence>
<evidence type="ECO:0000256" key="5">
    <source>
        <dbReference type="ARBA" id="ARBA00022801"/>
    </source>
</evidence>
<keyword evidence="7" id="KW-0464">Manganese</keyword>
<dbReference type="PROSITE" id="PS51462">
    <property type="entry name" value="NUDIX"/>
    <property type="match status" value="1"/>
</dbReference>
<evidence type="ECO:0000313" key="10">
    <source>
        <dbReference type="EMBL" id="MDQ0394701.1"/>
    </source>
</evidence>
<dbReference type="PROSITE" id="PS01293">
    <property type="entry name" value="NUDIX_COA"/>
    <property type="match status" value="1"/>
</dbReference>
<evidence type="ECO:0000256" key="8">
    <source>
        <dbReference type="SAM" id="MobiDB-lite"/>
    </source>
</evidence>
<dbReference type="NCBIfam" id="NF007980">
    <property type="entry name" value="PRK10707.1"/>
    <property type="match status" value="1"/>
</dbReference>
<protein>
    <submittedName>
        <fullName evidence="10">8-oxo-dGTP pyrophosphatase MutT (NUDIX family)</fullName>
    </submittedName>
</protein>
<dbReference type="CDD" id="cd03426">
    <property type="entry name" value="NUDIX_CoAse_Nudt7"/>
    <property type="match status" value="1"/>
</dbReference>
<comment type="cofactor">
    <cofactor evidence="1">
        <name>Mn(2+)</name>
        <dbReference type="ChEBI" id="CHEBI:29035"/>
    </cofactor>
</comment>
<evidence type="ECO:0000259" key="9">
    <source>
        <dbReference type="PROSITE" id="PS51462"/>
    </source>
</evidence>
<dbReference type="InterPro" id="IPR000086">
    <property type="entry name" value="NUDIX_hydrolase_dom"/>
</dbReference>
<keyword evidence="6" id="KW-0460">Magnesium</keyword>
<dbReference type="RefSeq" id="WP_307432255.1">
    <property type="nucleotide sequence ID" value="NZ_JAUSVK010000001.1"/>
</dbReference>
<sequence>MYSPAPTASPHPELTAFLERAASRLAAAPPDDLHDLDQVPQHGDHRLSPGLLQERSGAPAKPAAVLIAIVDRAEGPTVLFTQRSSALRNHSGQISFPGGRIDPADTGPLDAALREAEEEIGLARHLVQPIGYLDLYLSNSGYRIAPVVALADASMKLHLNPAEVSGIFECPLSFLMDQANHVAESREWRGAMRRYYAMPWQGYYIWGVTAGIVRVLYETVYG</sequence>
<dbReference type="InterPro" id="IPR015797">
    <property type="entry name" value="NUDIX_hydrolase-like_dom_sf"/>
</dbReference>
<keyword evidence="11" id="KW-1185">Reference proteome</keyword>
<dbReference type="InterPro" id="IPR000059">
    <property type="entry name" value="NUDIX_hydrolase_NudL_CS"/>
</dbReference>
<proteinExistence type="inferred from homology"/>
<name>A0ABU0FJK1_9HYPH</name>
<evidence type="ECO:0000256" key="1">
    <source>
        <dbReference type="ARBA" id="ARBA00001936"/>
    </source>
</evidence>
<reference evidence="10 11" key="1">
    <citation type="submission" date="2023-07" db="EMBL/GenBank/DDBJ databases">
        <title>Genomic Encyclopedia of Type Strains, Phase IV (KMG-IV): sequencing the most valuable type-strain genomes for metagenomic binning, comparative biology and taxonomic classification.</title>
        <authorList>
            <person name="Goeker M."/>
        </authorList>
    </citation>
    <scope>NUCLEOTIDE SEQUENCE [LARGE SCALE GENOMIC DNA]</scope>
    <source>
        <strain evidence="10 11">DSM 5896</strain>
    </source>
</reference>
<keyword evidence="5" id="KW-0378">Hydrolase</keyword>
<dbReference type="SUPFAM" id="SSF55811">
    <property type="entry name" value="Nudix"/>
    <property type="match status" value="1"/>
</dbReference>
<evidence type="ECO:0000313" key="11">
    <source>
        <dbReference type="Proteomes" id="UP001237448"/>
    </source>
</evidence>
<dbReference type="PANTHER" id="PTHR12992:SF11">
    <property type="entry name" value="MITOCHONDRIAL COENZYME A DIPHOSPHATASE NUDT8"/>
    <property type="match status" value="1"/>
</dbReference>
<evidence type="ECO:0000256" key="2">
    <source>
        <dbReference type="ARBA" id="ARBA00001946"/>
    </source>
</evidence>
<feature type="compositionally biased region" description="Basic and acidic residues" evidence="8">
    <location>
        <begin position="31"/>
        <end position="47"/>
    </location>
</feature>
<feature type="region of interest" description="Disordered" evidence="8">
    <location>
        <begin position="30"/>
        <end position="56"/>
    </location>
</feature>
<feature type="domain" description="Nudix hydrolase" evidence="9">
    <location>
        <begin position="60"/>
        <end position="196"/>
    </location>
</feature>
<evidence type="ECO:0000256" key="7">
    <source>
        <dbReference type="ARBA" id="ARBA00023211"/>
    </source>
</evidence>
<comment type="cofactor">
    <cofactor evidence="2">
        <name>Mg(2+)</name>
        <dbReference type="ChEBI" id="CHEBI:18420"/>
    </cofactor>
</comment>
<organism evidence="10 11">
    <name type="scientific">Labrys monachus</name>
    <dbReference type="NCBI Taxonomy" id="217067"/>
    <lineage>
        <taxon>Bacteria</taxon>
        <taxon>Pseudomonadati</taxon>
        <taxon>Pseudomonadota</taxon>
        <taxon>Alphaproteobacteria</taxon>
        <taxon>Hyphomicrobiales</taxon>
        <taxon>Xanthobacteraceae</taxon>
        <taxon>Labrys</taxon>
    </lineage>
</organism>
<gene>
    <name evidence="10" type="ORF">J3R73_004493</name>
</gene>